<evidence type="ECO:0008006" key="10">
    <source>
        <dbReference type="Google" id="ProtNLM"/>
    </source>
</evidence>
<keyword evidence="7" id="KW-0325">Glycoprotein</keyword>
<keyword evidence="4 8" id="KW-0812">Transmembrane</keyword>
<dbReference type="PRINTS" id="PR01609">
    <property type="entry name" value="CD36FAMILY"/>
</dbReference>
<name>A0A0K8SU39_LYGHE</name>
<feature type="transmembrane region" description="Helical" evidence="8">
    <location>
        <begin position="184"/>
        <end position="206"/>
    </location>
</feature>
<evidence type="ECO:0000256" key="4">
    <source>
        <dbReference type="ARBA" id="ARBA00022692"/>
    </source>
</evidence>
<reference evidence="9" key="1">
    <citation type="submission" date="2014-09" db="EMBL/GenBank/DDBJ databases">
        <authorList>
            <person name="Magalhaes I.L.F."/>
            <person name="Oliveira U."/>
            <person name="Santos F.R."/>
            <person name="Vidigal T.H.D.A."/>
            <person name="Brescovit A.D."/>
            <person name="Santos A.J."/>
        </authorList>
    </citation>
    <scope>NUCLEOTIDE SEQUENCE</scope>
</reference>
<dbReference type="EMBL" id="GBRD01008999">
    <property type="protein sequence ID" value="JAG56822.1"/>
    <property type="molecule type" value="Transcribed_RNA"/>
</dbReference>
<comment type="subcellular location">
    <subcellularLocation>
        <location evidence="1">Cell membrane</location>
    </subcellularLocation>
</comment>
<dbReference type="InterPro" id="IPR002159">
    <property type="entry name" value="CD36_fam"/>
</dbReference>
<dbReference type="AlphaFoldDB" id="A0A0K8SU39"/>
<evidence type="ECO:0000256" key="2">
    <source>
        <dbReference type="ARBA" id="ARBA00010532"/>
    </source>
</evidence>
<proteinExistence type="inferred from homology"/>
<evidence type="ECO:0000256" key="5">
    <source>
        <dbReference type="ARBA" id="ARBA00022989"/>
    </source>
</evidence>
<organism evidence="9">
    <name type="scientific">Lygus hesperus</name>
    <name type="common">Western plant bug</name>
    <dbReference type="NCBI Taxonomy" id="30085"/>
    <lineage>
        <taxon>Eukaryota</taxon>
        <taxon>Metazoa</taxon>
        <taxon>Ecdysozoa</taxon>
        <taxon>Arthropoda</taxon>
        <taxon>Hexapoda</taxon>
        <taxon>Insecta</taxon>
        <taxon>Pterygota</taxon>
        <taxon>Neoptera</taxon>
        <taxon>Paraneoptera</taxon>
        <taxon>Hemiptera</taxon>
        <taxon>Heteroptera</taxon>
        <taxon>Panheteroptera</taxon>
        <taxon>Cimicomorpha</taxon>
        <taxon>Miridae</taxon>
        <taxon>Mirini</taxon>
        <taxon>Lygus</taxon>
    </lineage>
</organism>
<dbReference type="GO" id="GO:0005737">
    <property type="term" value="C:cytoplasm"/>
    <property type="evidence" value="ECO:0007669"/>
    <property type="project" value="TreeGrafter"/>
</dbReference>
<dbReference type="GO" id="GO:0005044">
    <property type="term" value="F:scavenger receptor activity"/>
    <property type="evidence" value="ECO:0007669"/>
    <property type="project" value="TreeGrafter"/>
</dbReference>
<dbReference type="Pfam" id="PF01130">
    <property type="entry name" value="CD36"/>
    <property type="match status" value="1"/>
</dbReference>
<evidence type="ECO:0000256" key="3">
    <source>
        <dbReference type="ARBA" id="ARBA00022475"/>
    </source>
</evidence>
<evidence type="ECO:0000313" key="9">
    <source>
        <dbReference type="EMBL" id="JAG56822.1"/>
    </source>
</evidence>
<keyword evidence="5 8" id="KW-1133">Transmembrane helix</keyword>
<evidence type="ECO:0000256" key="8">
    <source>
        <dbReference type="SAM" id="Phobius"/>
    </source>
</evidence>
<feature type="non-terminal residue" evidence="9">
    <location>
        <position position="1"/>
    </location>
</feature>
<accession>A0A0K8SU39</accession>
<dbReference type="PANTHER" id="PTHR11923">
    <property type="entry name" value="SCAVENGER RECEPTOR CLASS B TYPE-1 SR-B1"/>
    <property type="match status" value="1"/>
</dbReference>
<comment type="similarity">
    <text evidence="2">Belongs to the CD36 family.</text>
</comment>
<sequence length="264" mass="30210">LPPNLQPNSSFTIFRRAFCRPLPFVYTGQEITKQGYRAFKYTFRDDILDPESKDNKCYCKDTCLPYGLSDVSPCYYNIPVAISLPHFLKADQRLRDAVEGMAPDPEKHSTVYAVQPDAGVPLYVNTRVQTNLVVRTTKFIPRVKRFNNLVIPILWLQVELVGLPKSVTILMDLLLIIGPALQHYAIALSAIGGLAIVFFANLRYAWRSGLFDNRRQTTLIRFRQKQRSNSYRMVEMLRPKEPSPAYMPLSLIPSSPSSHHYISR</sequence>
<dbReference type="GO" id="GO:0005886">
    <property type="term" value="C:plasma membrane"/>
    <property type="evidence" value="ECO:0007669"/>
    <property type="project" value="UniProtKB-SubCell"/>
</dbReference>
<keyword evidence="6 8" id="KW-0472">Membrane</keyword>
<keyword evidence="3" id="KW-1003">Cell membrane</keyword>
<evidence type="ECO:0000256" key="7">
    <source>
        <dbReference type="ARBA" id="ARBA00023180"/>
    </source>
</evidence>
<protein>
    <recommendedName>
        <fullName evidence="10">Scavenger receptor class B member 1</fullName>
    </recommendedName>
</protein>
<evidence type="ECO:0000256" key="1">
    <source>
        <dbReference type="ARBA" id="ARBA00004236"/>
    </source>
</evidence>
<dbReference type="PANTHER" id="PTHR11923:SF104">
    <property type="entry name" value="FI07620P"/>
    <property type="match status" value="1"/>
</dbReference>
<evidence type="ECO:0000256" key="6">
    <source>
        <dbReference type="ARBA" id="ARBA00023136"/>
    </source>
</evidence>